<dbReference type="PANTHER" id="PTHR43122:SF1">
    <property type="entry name" value="IRON-SULFUR-BINDING PROTEIN"/>
    <property type="match status" value="1"/>
</dbReference>
<evidence type="ECO:0000256" key="3">
    <source>
        <dbReference type="ARBA" id="ARBA00023014"/>
    </source>
</evidence>
<dbReference type="PROSITE" id="PS51379">
    <property type="entry name" value="4FE4S_FER_2"/>
    <property type="match status" value="2"/>
</dbReference>
<dbReference type="Pfam" id="PF12838">
    <property type="entry name" value="Fer4_7"/>
    <property type="match status" value="1"/>
</dbReference>
<keyword evidence="2" id="KW-0408">Iron</keyword>
<evidence type="ECO:0000313" key="6">
    <source>
        <dbReference type="Proteomes" id="UP000809273"/>
    </source>
</evidence>
<comment type="caution">
    <text evidence="5">The sequence shown here is derived from an EMBL/GenBank/DDBJ whole genome shotgun (WGS) entry which is preliminary data.</text>
</comment>
<evidence type="ECO:0000256" key="1">
    <source>
        <dbReference type="ARBA" id="ARBA00022723"/>
    </source>
</evidence>
<dbReference type="AlphaFoldDB" id="A0A9D8KJA6"/>
<sequence length="68" mass="7298">MPKVIIDFDLCKGCGLCVDACPRNIIVIGNTSNGKGYFTALYEDEEGKCTGCALCAEMCPDVAIEVFK</sequence>
<dbReference type="Gene3D" id="3.30.70.20">
    <property type="match status" value="1"/>
</dbReference>
<accession>A0A9D8KJA6</accession>
<evidence type="ECO:0000259" key="4">
    <source>
        <dbReference type="PROSITE" id="PS51379"/>
    </source>
</evidence>
<name>A0A9D8KJA6_9DELT</name>
<dbReference type="PROSITE" id="PS00198">
    <property type="entry name" value="4FE4S_FER_1"/>
    <property type="match status" value="2"/>
</dbReference>
<dbReference type="SUPFAM" id="SSF54862">
    <property type="entry name" value="4Fe-4S ferredoxins"/>
    <property type="match status" value="1"/>
</dbReference>
<gene>
    <name evidence="5" type="ORF">JW984_15350</name>
</gene>
<dbReference type="GO" id="GO:0051536">
    <property type="term" value="F:iron-sulfur cluster binding"/>
    <property type="evidence" value="ECO:0007669"/>
    <property type="project" value="UniProtKB-KW"/>
</dbReference>
<dbReference type="PANTHER" id="PTHR43122">
    <property type="entry name" value="FERREDOXIN SUBUNIT OF PYRUVATE:FLAVODOXIN OXIDOREDUCTASE-RELATED"/>
    <property type="match status" value="1"/>
</dbReference>
<keyword evidence="1" id="KW-0479">Metal-binding</keyword>
<evidence type="ECO:0000313" key="5">
    <source>
        <dbReference type="EMBL" id="MBN1574572.1"/>
    </source>
</evidence>
<dbReference type="InterPro" id="IPR017896">
    <property type="entry name" value="4Fe4S_Fe-S-bd"/>
</dbReference>
<reference evidence="5" key="2">
    <citation type="submission" date="2021-01" db="EMBL/GenBank/DDBJ databases">
        <authorList>
            <person name="Hahn C.R."/>
            <person name="Youssef N.H."/>
            <person name="Elshahed M."/>
        </authorList>
    </citation>
    <scope>NUCLEOTIDE SEQUENCE</scope>
    <source>
        <strain evidence="5">Zod_Metabat.24</strain>
    </source>
</reference>
<reference evidence="5" key="1">
    <citation type="journal article" date="2021" name="Environ. Microbiol.">
        <title>Genomic characterization of three novel Desulfobacterota classes expand the metabolic and phylogenetic diversity of the phylum.</title>
        <authorList>
            <person name="Murphy C.L."/>
            <person name="Biggerstaff J."/>
            <person name="Eichhorn A."/>
            <person name="Ewing E."/>
            <person name="Shahan R."/>
            <person name="Soriano D."/>
            <person name="Stewart S."/>
            <person name="VanMol K."/>
            <person name="Walker R."/>
            <person name="Walters P."/>
            <person name="Elshahed M.S."/>
            <person name="Youssef N.H."/>
        </authorList>
    </citation>
    <scope>NUCLEOTIDE SEQUENCE</scope>
    <source>
        <strain evidence="5">Zod_Metabat.24</strain>
    </source>
</reference>
<keyword evidence="3" id="KW-0411">Iron-sulfur</keyword>
<feature type="domain" description="4Fe-4S ferredoxin-type" evidence="4">
    <location>
        <begin position="2"/>
        <end position="31"/>
    </location>
</feature>
<dbReference type="Proteomes" id="UP000809273">
    <property type="component" value="Unassembled WGS sequence"/>
</dbReference>
<dbReference type="Gene3D" id="3.30.70.3270">
    <property type="match status" value="1"/>
</dbReference>
<dbReference type="InterPro" id="IPR017900">
    <property type="entry name" value="4Fe4S_Fe_S_CS"/>
</dbReference>
<dbReference type="GO" id="GO:0046872">
    <property type="term" value="F:metal ion binding"/>
    <property type="evidence" value="ECO:0007669"/>
    <property type="project" value="UniProtKB-KW"/>
</dbReference>
<evidence type="ECO:0000256" key="2">
    <source>
        <dbReference type="ARBA" id="ARBA00023004"/>
    </source>
</evidence>
<proteinExistence type="predicted"/>
<feature type="domain" description="4Fe-4S ferredoxin-type" evidence="4">
    <location>
        <begin position="39"/>
        <end position="68"/>
    </location>
</feature>
<protein>
    <submittedName>
        <fullName evidence="5">4Fe-4S binding protein</fullName>
    </submittedName>
</protein>
<dbReference type="EMBL" id="JAFGIX010000083">
    <property type="protein sequence ID" value="MBN1574572.1"/>
    <property type="molecule type" value="Genomic_DNA"/>
</dbReference>
<organism evidence="5 6">
    <name type="scientific">Candidatus Zymogenus saltonus</name>
    <dbReference type="NCBI Taxonomy" id="2844893"/>
    <lineage>
        <taxon>Bacteria</taxon>
        <taxon>Deltaproteobacteria</taxon>
        <taxon>Candidatus Zymogenia</taxon>
        <taxon>Candidatus Zymogeniales</taxon>
        <taxon>Candidatus Zymogenaceae</taxon>
        <taxon>Candidatus Zymogenus</taxon>
    </lineage>
</organism>